<dbReference type="EMBL" id="VJMJ01000079">
    <property type="protein sequence ID" value="KAF0738181.1"/>
    <property type="molecule type" value="Genomic_DNA"/>
</dbReference>
<dbReference type="VEuPathDB" id="FungiDB:AeMF1_011753"/>
<organism evidence="2 3">
    <name type="scientific">Aphanomyces euteiches</name>
    <dbReference type="NCBI Taxonomy" id="100861"/>
    <lineage>
        <taxon>Eukaryota</taxon>
        <taxon>Sar</taxon>
        <taxon>Stramenopiles</taxon>
        <taxon>Oomycota</taxon>
        <taxon>Saprolegniomycetes</taxon>
        <taxon>Saprolegniales</taxon>
        <taxon>Verrucalvaceae</taxon>
        <taxon>Aphanomyces</taxon>
    </lineage>
</organism>
<gene>
    <name evidence="2" type="ORF">Ae201684_006158</name>
</gene>
<feature type="signal peptide" evidence="1">
    <location>
        <begin position="1"/>
        <end position="16"/>
    </location>
</feature>
<keyword evidence="1" id="KW-0732">Signal</keyword>
<dbReference type="Proteomes" id="UP000481153">
    <property type="component" value="Unassembled WGS sequence"/>
</dbReference>
<feature type="chain" id="PRO_5026286245" evidence="1">
    <location>
        <begin position="17"/>
        <end position="260"/>
    </location>
</feature>
<comment type="caution">
    <text evidence="2">The sequence shown here is derived from an EMBL/GenBank/DDBJ whole genome shotgun (WGS) entry which is preliminary data.</text>
</comment>
<evidence type="ECO:0000313" key="2">
    <source>
        <dbReference type="EMBL" id="KAF0738181.1"/>
    </source>
</evidence>
<reference evidence="2 3" key="1">
    <citation type="submission" date="2019-07" db="EMBL/GenBank/DDBJ databases">
        <title>Genomics analysis of Aphanomyces spp. identifies a new class of oomycete effector associated with host adaptation.</title>
        <authorList>
            <person name="Gaulin E."/>
        </authorList>
    </citation>
    <scope>NUCLEOTIDE SEQUENCE [LARGE SCALE GENOMIC DNA]</scope>
    <source>
        <strain evidence="2 3">ATCC 201684</strain>
    </source>
</reference>
<dbReference type="Gene3D" id="2.80.10.50">
    <property type="match status" value="1"/>
</dbReference>
<keyword evidence="3" id="KW-1185">Reference proteome</keyword>
<evidence type="ECO:0000313" key="3">
    <source>
        <dbReference type="Proteomes" id="UP000481153"/>
    </source>
</evidence>
<name>A0A6G0XDC4_9STRA</name>
<accession>A0A6G0XDC4</accession>
<protein>
    <submittedName>
        <fullName evidence="2">Uncharacterized protein</fullName>
    </submittedName>
</protein>
<evidence type="ECO:0000256" key="1">
    <source>
        <dbReference type="SAM" id="SignalP"/>
    </source>
</evidence>
<dbReference type="AlphaFoldDB" id="A0A6G0XDC4"/>
<dbReference type="InterPro" id="IPR035992">
    <property type="entry name" value="Ricin_B-like_lectins"/>
</dbReference>
<proteinExistence type="predicted"/>
<dbReference type="SUPFAM" id="SSF50370">
    <property type="entry name" value="Ricin B-like lectins"/>
    <property type="match status" value="1"/>
</dbReference>
<dbReference type="PROSITE" id="PS50231">
    <property type="entry name" value="RICIN_B_LECTIN"/>
    <property type="match status" value="1"/>
</dbReference>
<sequence>MLLSIVLAVIAALATAQTTAPVTISPARAAELKQLGLPANYDSLPNSTKYIPDSVATISQPLNFTRPPCYDEPVVQYPNGSNSSYQCWLSQQPSFDELDSPNDMLTTCKQNNWRPCFYLGNDHIRSPSLGYDYFFRITGPVAQAVVPLETSVWQGVWIAQGFMALQSYTEQLCLDAFWDNNNLYVHGYTCDPNNPNQWWNFNVNLDTSQSQLIRHGGHPGWCLQTNGLLSASNFNNVQMIPCNGGVLEQQKRLYFGAFGS</sequence>